<feature type="transmembrane region" description="Helical" evidence="6">
    <location>
        <begin position="291"/>
        <end position="309"/>
    </location>
</feature>
<reference evidence="9" key="1">
    <citation type="submission" date="2025-08" db="UniProtKB">
        <authorList>
            <consortium name="RefSeq"/>
        </authorList>
    </citation>
    <scope>IDENTIFICATION</scope>
</reference>
<evidence type="ECO:0000256" key="6">
    <source>
        <dbReference type="SAM" id="Phobius"/>
    </source>
</evidence>
<comment type="subcellular location">
    <subcellularLocation>
        <location evidence="1">Membrane</location>
        <topology evidence="1">Multi-pass membrane protein</topology>
    </subcellularLocation>
</comment>
<dbReference type="InterPro" id="IPR004853">
    <property type="entry name" value="Sugar_P_trans_dom"/>
</dbReference>
<feature type="transmembrane region" description="Helical" evidence="6">
    <location>
        <begin position="104"/>
        <end position="125"/>
    </location>
</feature>
<dbReference type="GeneID" id="100205769"/>
<feature type="transmembrane region" description="Helical" evidence="6">
    <location>
        <begin position="321"/>
        <end position="344"/>
    </location>
</feature>
<feature type="region of interest" description="Disordered" evidence="5">
    <location>
        <begin position="1"/>
        <end position="23"/>
    </location>
</feature>
<keyword evidence="2 6" id="KW-0812">Transmembrane</keyword>
<keyword evidence="8" id="KW-1185">Reference proteome</keyword>
<feature type="transmembrane region" description="Helical" evidence="6">
    <location>
        <begin position="137"/>
        <end position="156"/>
    </location>
</feature>
<accession>A0ABM4C4M4</accession>
<feature type="domain" description="Sugar phosphate transporter" evidence="7">
    <location>
        <begin position="105"/>
        <end position="393"/>
    </location>
</feature>
<feature type="transmembrane region" description="Helical" evidence="6">
    <location>
        <begin position="249"/>
        <end position="271"/>
    </location>
</feature>
<feature type="transmembrane region" description="Helical" evidence="6">
    <location>
        <begin position="212"/>
        <end position="237"/>
    </location>
</feature>
<sequence>MEPGLPWQPVNLKNGKIDKRHHSDGGNVLQREDFFTRHLSLEEGDIFKENDHASPTTSPNVETRARRNLDTIKQVDSAVLQIPSSSFIVVKDGSLFTSIFIKQICVMSLWFFSSFTTIVLNKFILTTLDGDPGILGGSQLFMTTIFGSIMMYFPACRQIRSRSTKTHFNRYNFFKTISILGWLRFGAIACSVIGLKYVAVSFSETIKSSAPLFTAVIAYFLLGEYSGILVNLSLLPIMFGLAISTSTELSFNSTGFIAAVVNNILDCVQNVFSKKLLSGDEPEFSALELQFYTSVAAAIFQMPLWFLFMDIHSKLNMLDQYMVSMLLFNGFMFYAQSLFAYLLMSLISPVTFSVSNTLKRAVLIWFSVLVFGNKVTMLSAFGTFLVVAGVLMYLRARHLESIKMNKTTDKQ</sequence>
<evidence type="ECO:0000256" key="4">
    <source>
        <dbReference type="ARBA" id="ARBA00023136"/>
    </source>
</evidence>
<feature type="transmembrane region" description="Helical" evidence="6">
    <location>
        <begin position="177"/>
        <end position="200"/>
    </location>
</feature>
<dbReference type="Proteomes" id="UP001652625">
    <property type="component" value="Chromosome 06"/>
</dbReference>
<keyword evidence="3 6" id="KW-1133">Transmembrane helix</keyword>
<dbReference type="InterPro" id="IPR050186">
    <property type="entry name" value="TPT_transporter"/>
</dbReference>
<dbReference type="InterPro" id="IPR037185">
    <property type="entry name" value="EmrE-like"/>
</dbReference>
<dbReference type="RefSeq" id="XP_065656516.1">
    <property type="nucleotide sequence ID" value="XM_065800444.1"/>
</dbReference>
<feature type="transmembrane region" description="Helical" evidence="6">
    <location>
        <begin position="364"/>
        <end position="394"/>
    </location>
</feature>
<protein>
    <submittedName>
        <fullName evidence="9">Solute carrier family 35 member E2A isoform X2</fullName>
    </submittedName>
</protein>
<evidence type="ECO:0000256" key="5">
    <source>
        <dbReference type="SAM" id="MobiDB-lite"/>
    </source>
</evidence>
<gene>
    <name evidence="9" type="primary">LOC100205769</name>
</gene>
<dbReference type="SUPFAM" id="SSF103481">
    <property type="entry name" value="Multidrug resistance efflux transporter EmrE"/>
    <property type="match status" value="2"/>
</dbReference>
<evidence type="ECO:0000313" key="9">
    <source>
        <dbReference type="RefSeq" id="XP_065656516.1"/>
    </source>
</evidence>
<dbReference type="Pfam" id="PF03151">
    <property type="entry name" value="TPT"/>
    <property type="match status" value="1"/>
</dbReference>
<proteinExistence type="predicted"/>
<dbReference type="PANTHER" id="PTHR11132">
    <property type="entry name" value="SOLUTE CARRIER FAMILY 35"/>
    <property type="match status" value="1"/>
</dbReference>
<organism evidence="8 9">
    <name type="scientific">Hydra vulgaris</name>
    <name type="common">Hydra</name>
    <name type="synonym">Hydra attenuata</name>
    <dbReference type="NCBI Taxonomy" id="6087"/>
    <lineage>
        <taxon>Eukaryota</taxon>
        <taxon>Metazoa</taxon>
        <taxon>Cnidaria</taxon>
        <taxon>Hydrozoa</taxon>
        <taxon>Hydroidolina</taxon>
        <taxon>Anthoathecata</taxon>
        <taxon>Aplanulata</taxon>
        <taxon>Hydridae</taxon>
        <taxon>Hydra</taxon>
    </lineage>
</organism>
<evidence type="ECO:0000256" key="1">
    <source>
        <dbReference type="ARBA" id="ARBA00004141"/>
    </source>
</evidence>
<evidence type="ECO:0000256" key="3">
    <source>
        <dbReference type="ARBA" id="ARBA00022989"/>
    </source>
</evidence>
<name>A0ABM4C4M4_HYDVU</name>
<keyword evidence="4 6" id="KW-0472">Membrane</keyword>
<evidence type="ECO:0000259" key="7">
    <source>
        <dbReference type="Pfam" id="PF03151"/>
    </source>
</evidence>
<evidence type="ECO:0000313" key="8">
    <source>
        <dbReference type="Proteomes" id="UP001652625"/>
    </source>
</evidence>
<evidence type="ECO:0000256" key="2">
    <source>
        <dbReference type="ARBA" id="ARBA00022692"/>
    </source>
</evidence>